<evidence type="ECO:0000313" key="2">
    <source>
        <dbReference type="Proteomes" id="UP001194469"/>
    </source>
</evidence>
<protein>
    <submittedName>
        <fullName evidence="1">Uncharacterized protein</fullName>
    </submittedName>
</protein>
<gene>
    <name evidence="1" type="ORF">FVW20_09790</name>
</gene>
<comment type="caution">
    <text evidence="1">The sequence shown here is derived from an EMBL/GenBank/DDBJ whole genome shotgun (WGS) entry which is preliminary data.</text>
</comment>
<keyword evidence="2" id="KW-1185">Reference proteome</keyword>
<proteinExistence type="predicted"/>
<evidence type="ECO:0000313" key="1">
    <source>
        <dbReference type="EMBL" id="MBG3877299.1"/>
    </source>
</evidence>
<dbReference type="Proteomes" id="UP001194469">
    <property type="component" value="Unassembled WGS sequence"/>
</dbReference>
<dbReference type="RefSeq" id="WP_196609283.1">
    <property type="nucleotide sequence ID" value="NZ_VRYY01000261.1"/>
</dbReference>
<sequence length="122" mass="12068">MSDLGISSTSFGGFGNCGSSGSFGSSGAWDSQTFGAAVVSKTLDTMNGVASSPLQAAPWDKQTFGAAVVGKTLDYMNAPGMGSTGGTGSKGWSGSMSADYDFQKSVLGAAYSGAGALVDMYA</sequence>
<organism evidence="1 2">
    <name type="scientific">Nitratidesulfovibrio oxamicus</name>
    <dbReference type="NCBI Taxonomy" id="32016"/>
    <lineage>
        <taxon>Bacteria</taxon>
        <taxon>Pseudomonadati</taxon>
        <taxon>Thermodesulfobacteriota</taxon>
        <taxon>Desulfovibrionia</taxon>
        <taxon>Desulfovibrionales</taxon>
        <taxon>Desulfovibrionaceae</taxon>
        <taxon>Nitratidesulfovibrio</taxon>
    </lineage>
</organism>
<dbReference type="EMBL" id="VRYY01000261">
    <property type="protein sequence ID" value="MBG3877299.1"/>
    <property type="molecule type" value="Genomic_DNA"/>
</dbReference>
<accession>A0ABS0J4D3</accession>
<name>A0ABS0J4D3_9BACT</name>
<reference evidence="1 2" key="1">
    <citation type="submission" date="2019-08" db="EMBL/GenBank/DDBJ databases">
        <authorList>
            <person name="Luo N."/>
        </authorList>
    </citation>
    <scope>NUCLEOTIDE SEQUENCE [LARGE SCALE GENOMIC DNA]</scope>
    <source>
        <strain evidence="1 2">NCIMB 9442</strain>
    </source>
</reference>